<organism evidence="3 4">
    <name type="scientific">Sphingomonas sediminicola</name>
    <dbReference type="NCBI Taxonomy" id="386874"/>
    <lineage>
        <taxon>Bacteria</taxon>
        <taxon>Pseudomonadati</taxon>
        <taxon>Pseudomonadota</taxon>
        <taxon>Alphaproteobacteria</taxon>
        <taxon>Sphingomonadales</taxon>
        <taxon>Sphingomonadaceae</taxon>
        <taxon>Sphingomonas</taxon>
    </lineage>
</organism>
<keyword evidence="1" id="KW-0560">Oxidoreductase</keyword>
<dbReference type="InterPro" id="IPR036291">
    <property type="entry name" value="NAD(P)-bd_dom_sf"/>
</dbReference>
<dbReference type="PANTHER" id="PTHR14239">
    <property type="entry name" value="DUDULIN-RELATED"/>
    <property type="match status" value="1"/>
</dbReference>
<protein>
    <submittedName>
        <fullName evidence="3">NAD(P)-binding domain-containing protein</fullName>
    </submittedName>
</protein>
<dbReference type="Pfam" id="PF03807">
    <property type="entry name" value="F420_oxidored"/>
    <property type="match status" value="1"/>
</dbReference>
<proteinExistence type="predicted"/>
<dbReference type="RefSeq" id="WP_187707923.1">
    <property type="nucleotide sequence ID" value="NZ_CP060782.1"/>
</dbReference>
<dbReference type="InterPro" id="IPR028939">
    <property type="entry name" value="P5C_Rdtase_cat_N"/>
</dbReference>
<reference evidence="3 4" key="1">
    <citation type="submission" date="2020-08" db="EMBL/GenBank/DDBJ databases">
        <title>Genome sequence of Sphingomonas sediminicola KACC 15039T.</title>
        <authorList>
            <person name="Hyun D.-W."/>
            <person name="Bae J.-W."/>
        </authorList>
    </citation>
    <scope>NUCLEOTIDE SEQUENCE [LARGE SCALE GENOMIC DNA]</scope>
    <source>
        <strain evidence="3 4">KACC 15039</strain>
    </source>
</reference>
<dbReference type="Gene3D" id="3.40.50.720">
    <property type="entry name" value="NAD(P)-binding Rossmann-like Domain"/>
    <property type="match status" value="1"/>
</dbReference>
<dbReference type="PANTHER" id="PTHR14239:SF10">
    <property type="entry name" value="REDUCTASE"/>
    <property type="match status" value="1"/>
</dbReference>
<evidence type="ECO:0000259" key="2">
    <source>
        <dbReference type="Pfam" id="PF03807"/>
    </source>
</evidence>
<accession>A0ABX6T504</accession>
<sequence length="245" mass="26814">MLRLGIIGTGRMAVRLAHLAQKGGHSVVFGSRDVGRAKAIAARLGSNVTGGSYEDAAGQDIVLPSIFIRDGAFDDLKPFADAVDGKIVVDILNPYNDHYDDFLLPWDTSAAEELQKLWPGARIVSTFKWPFWEAFENPDFDGGPMDIVMTGDDDEAKAVVLDLFRASPWRFLDGGGLAQARFTERMTLFAGQLAAKYGYLPRVGWRLLGEPWEAGVNDAYGDIIQRWDAPPARAANDAALMVPQD</sequence>
<keyword evidence="4" id="KW-1185">Reference proteome</keyword>
<evidence type="ECO:0000313" key="3">
    <source>
        <dbReference type="EMBL" id="QNP44966.1"/>
    </source>
</evidence>
<name>A0ABX6T504_9SPHN</name>
<dbReference type="SUPFAM" id="SSF51735">
    <property type="entry name" value="NAD(P)-binding Rossmann-fold domains"/>
    <property type="match status" value="1"/>
</dbReference>
<evidence type="ECO:0000313" key="4">
    <source>
        <dbReference type="Proteomes" id="UP000516105"/>
    </source>
</evidence>
<evidence type="ECO:0000256" key="1">
    <source>
        <dbReference type="ARBA" id="ARBA00023002"/>
    </source>
</evidence>
<dbReference type="InterPro" id="IPR051267">
    <property type="entry name" value="STEAP_metalloreductase"/>
</dbReference>
<dbReference type="EMBL" id="CP060782">
    <property type="protein sequence ID" value="QNP44966.1"/>
    <property type="molecule type" value="Genomic_DNA"/>
</dbReference>
<feature type="domain" description="Pyrroline-5-carboxylate reductase catalytic N-terminal" evidence="2">
    <location>
        <begin position="3"/>
        <end position="94"/>
    </location>
</feature>
<dbReference type="Proteomes" id="UP000516105">
    <property type="component" value="Chromosome"/>
</dbReference>
<gene>
    <name evidence="3" type="ORF">H9L14_09570</name>
</gene>